<dbReference type="Proteomes" id="UP000184330">
    <property type="component" value="Unassembled WGS sequence"/>
</dbReference>
<protein>
    <recommendedName>
        <fullName evidence="2">Heterokaryon incompatibility domain-containing protein</fullName>
    </recommendedName>
</protein>
<dbReference type="EMBL" id="FJOG01000040">
    <property type="protein sequence ID" value="CZR66844.1"/>
    <property type="molecule type" value="Genomic_DNA"/>
</dbReference>
<gene>
    <name evidence="3" type="ORF">PAC_16745</name>
</gene>
<dbReference type="Pfam" id="PF06985">
    <property type="entry name" value="HET"/>
    <property type="match status" value="1"/>
</dbReference>
<evidence type="ECO:0000313" key="3">
    <source>
        <dbReference type="EMBL" id="CZR66844.1"/>
    </source>
</evidence>
<name>A0A1L7XP95_9HELO</name>
<dbReference type="PANTHER" id="PTHR33112">
    <property type="entry name" value="DOMAIN PROTEIN, PUTATIVE-RELATED"/>
    <property type="match status" value="1"/>
</dbReference>
<accession>A0A1L7XP95</accession>
<dbReference type="AlphaFoldDB" id="A0A1L7XP95"/>
<proteinExistence type="predicted"/>
<reference evidence="3 4" key="1">
    <citation type="submission" date="2016-03" db="EMBL/GenBank/DDBJ databases">
        <authorList>
            <person name="Ploux O."/>
        </authorList>
    </citation>
    <scope>NUCLEOTIDE SEQUENCE [LARGE SCALE GENOMIC DNA]</scope>
    <source>
        <strain evidence="3 4">UAMH 11012</strain>
    </source>
</reference>
<evidence type="ECO:0000313" key="4">
    <source>
        <dbReference type="Proteomes" id="UP000184330"/>
    </source>
</evidence>
<organism evidence="3 4">
    <name type="scientific">Phialocephala subalpina</name>
    <dbReference type="NCBI Taxonomy" id="576137"/>
    <lineage>
        <taxon>Eukaryota</taxon>
        <taxon>Fungi</taxon>
        <taxon>Dikarya</taxon>
        <taxon>Ascomycota</taxon>
        <taxon>Pezizomycotina</taxon>
        <taxon>Leotiomycetes</taxon>
        <taxon>Helotiales</taxon>
        <taxon>Mollisiaceae</taxon>
        <taxon>Phialocephala</taxon>
        <taxon>Phialocephala fortinii species complex</taxon>
    </lineage>
</organism>
<feature type="domain" description="Heterokaryon incompatibility" evidence="2">
    <location>
        <begin position="222"/>
        <end position="371"/>
    </location>
</feature>
<dbReference type="InterPro" id="IPR010730">
    <property type="entry name" value="HET"/>
</dbReference>
<sequence length="765" mass="86065">MKPTRNDQLSASEAPSKEPNPAPMVEDHNNHVLPGPGIDDDLESPLCDDCKQILAKFPKVQVQVEPPHESFHSTTKAKVEAQAANGCDLCRWFLKYGDLQENKELTCARQIEEGFDEQGLWLGGGHALLTKKLTIEELNEGANEGPYYRELPTAILKNLQLSPRFQTCVAQARHWLGNCASHSTCKPKPSYFLPKRLVCIDSSDPTILRLATRDNTPPDARYMTLSHCWGQSQPYRLLKDNYENVRTTINYHELPKNFQDAILVAWGLNISYLWIDSLCIIQDDLSDWQQESALMGEIYSHGQANICATGASDGDSGLFLDRQFPAFPNLNIKLRFADNEPARICHTADLGMWGEGVERSPLLLRAWVLQERILSRCNIHFSSTQMFWECAAGCTMETYTARFLSDTYTSISRKSNFSATDSFPTLKARSDGDLGQNKDDGDQEEKEVNKNWKVAELWNQVVESYSACALTNNTDRLIALSGIAAKYSTFLSTSFSTPGNPFIPAYFAGIWNHDMTNHLLWQRMSDESVSRPNIYIAPSWSWACIDRGIYNEIYSATILTLIFVLVSITPTTRTHGVASIKMTTTLQNPAQQFGQVTAGTLSLDTKMATGRIEKADVPDSYMLRFKGVEEPILVNWDARDSIMLVSDLDVDHSEASGRRVYFVPLRATVDLSTVKELDEDGKAPWREKELHGLMLVSADQETSLDGLPLRYQRIGRWMMWDSGCIEKLFAAMQCCEETYGDLMTEGCEEVKFFGNGDKAFRVDVI</sequence>
<feature type="compositionally biased region" description="Polar residues" evidence="1">
    <location>
        <begin position="1"/>
        <end position="13"/>
    </location>
</feature>
<evidence type="ECO:0000259" key="2">
    <source>
        <dbReference type="Pfam" id="PF06985"/>
    </source>
</evidence>
<dbReference type="STRING" id="576137.A0A1L7XP95"/>
<dbReference type="OrthoDB" id="3451222at2759"/>
<feature type="region of interest" description="Disordered" evidence="1">
    <location>
        <begin position="1"/>
        <end position="39"/>
    </location>
</feature>
<evidence type="ECO:0000256" key="1">
    <source>
        <dbReference type="SAM" id="MobiDB-lite"/>
    </source>
</evidence>
<keyword evidence="4" id="KW-1185">Reference proteome</keyword>
<feature type="region of interest" description="Disordered" evidence="1">
    <location>
        <begin position="428"/>
        <end position="448"/>
    </location>
</feature>
<dbReference type="PANTHER" id="PTHR33112:SF10">
    <property type="entry name" value="TOL"/>
    <property type="match status" value="1"/>
</dbReference>